<dbReference type="Proteomes" id="UP000272833">
    <property type="component" value="Unassembled WGS sequence"/>
</dbReference>
<organism evidence="2 3">
    <name type="scientific">Ectopseudomonas oleovorans</name>
    <name type="common">Pseudomonas oleovorans</name>
    <dbReference type="NCBI Taxonomy" id="301"/>
    <lineage>
        <taxon>Bacteria</taxon>
        <taxon>Pseudomonadati</taxon>
        <taxon>Pseudomonadota</taxon>
        <taxon>Gammaproteobacteria</taxon>
        <taxon>Pseudomonadales</taxon>
        <taxon>Pseudomonadaceae</taxon>
        <taxon>Ectopseudomonas</taxon>
    </lineage>
</organism>
<accession>A0A3R8WA63</accession>
<feature type="region of interest" description="Disordered" evidence="1">
    <location>
        <begin position="61"/>
        <end position="111"/>
    </location>
</feature>
<evidence type="ECO:0000313" key="2">
    <source>
        <dbReference type="EMBL" id="RRW34728.1"/>
    </source>
</evidence>
<dbReference type="AlphaFoldDB" id="A0A3R8WA63"/>
<evidence type="ECO:0000256" key="1">
    <source>
        <dbReference type="SAM" id="MobiDB-lite"/>
    </source>
</evidence>
<protein>
    <submittedName>
        <fullName evidence="2">Uncharacterized protein</fullName>
    </submittedName>
</protein>
<evidence type="ECO:0000313" key="3">
    <source>
        <dbReference type="Proteomes" id="UP000272833"/>
    </source>
</evidence>
<name>A0A3R8WA63_ECTOL</name>
<proteinExistence type="predicted"/>
<gene>
    <name evidence="2" type="ORF">EGJ44_13385</name>
</gene>
<dbReference type="EMBL" id="RHRS01000032">
    <property type="protein sequence ID" value="RRW34728.1"/>
    <property type="molecule type" value="Genomic_DNA"/>
</dbReference>
<dbReference type="RefSeq" id="WP_125874438.1">
    <property type="nucleotide sequence ID" value="NZ_RHRS01000032.1"/>
</dbReference>
<feature type="compositionally biased region" description="Basic and acidic residues" evidence="1">
    <location>
        <begin position="93"/>
        <end position="111"/>
    </location>
</feature>
<reference evidence="2 3" key="1">
    <citation type="submission" date="2018-10" db="EMBL/GenBank/DDBJ databases">
        <title>Transmission dynamics of multidrug resistant bacteria on intensive care unit surfaces.</title>
        <authorList>
            <person name="D'Souza A.W."/>
            <person name="Potter R.F."/>
            <person name="Wallace M."/>
            <person name="Shupe A."/>
            <person name="Patel S."/>
            <person name="Sun S."/>
            <person name="Gul D."/>
            <person name="Kwon J.H."/>
            <person name="Andleeb S."/>
            <person name="Burnham C.-A.D."/>
            <person name="Dantas G."/>
        </authorList>
    </citation>
    <scope>NUCLEOTIDE SEQUENCE [LARGE SCALE GENOMIC DNA]</scope>
    <source>
        <strain evidence="2 3">PO_271</strain>
    </source>
</reference>
<comment type="caution">
    <text evidence="2">The sequence shown here is derived from an EMBL/GenBank/DDBJ whole genome shotgun (WGS) entry which is preliminary data.</text>
</comment>
<sequence length="111" mass="11901">MIQSPELTDAYVLCQDCGHAEPYSDAKHFGDESCPKCGGDYCGCNACSGIARLNVQFQAQAKRPAPSDLANATHAEPVKGRAPGSSECASSFRRTEARAKRTLERPPDKQA</sequence>